<dbReference type="Gene3D" id="1.10.510.10">
    <property type="entry name" value="Transferase(Phosphotransferase) domain 1"/>
    <property type="match status" value="1"/>
</dbReference>
<name>A0AAD3NSK1_CRYJA</name>
<gene>
    <name evidence="4" type="ORF">SUGI_1483960</name>
</gene>
<protein>
    <recommendedName>
        <fullName evidence="3">Serine-threonine/tyrosine-protein kinase catalytic domain-containing protein</fullName>
    </recommendedName>
</protein>
<evidence type="ECO:0000259" key="3">
    <source>
        <dbReference type="Pfam" id="PF07714"/>
    </source>
</evidence>
<evidence type="ECO:0000256" key="2">
    <source>
        <dbReference type="ARBA" id="ARBA00022840"/>
    </source>
</evidence>
<dbReference type="Proteomes" id="UP001234787">
    <property type="component" value="Unassembled WGS sequence"/>
</dbReference>
<dbReference type="AlphaFoldDB" id="A0AAD3NSK1"/>
<dbReference type="SUPFAM" id="SSF56112">
    <property type="entry name" value="Protein kinase-like (PK-like)"/>
    <property type="match status" value="1"/>
</dbReference>
<keyword evidence="2" id="KW-0067">ATP-binding</keyword>
<evidence type="ECO:0000313" key="4">
    <source>
        <dbReference type="EMBL" id="GLJ58911.1"/>
    </source>
</evidence>
<comment type="caution">
    <text evidence="4">The sequence shown here is derived from an EMBL/GenBank/DDBJ whole genome shotgun (WGS) entry which is preliminary data.</text>
</comment>
<feature type="domain" description="Serine-threonine/tyrosine-protein kinase catalytic" evidence="3">
    <location>
        <begin position="42"/>
        <end position="90"/>
    </location>
</feature>
<dbReference type="InterPro" id="IPR011009">
    <property type="entry name" value="Kinase-like_dom_sf"/>
</dbReference>
<dbReference type="GO" id="GO:0004672">
    <property type="term" value="F:protein kinase activity"/>
    <property type="evidence" value="ECO:0007669"/>
    <property type="project" value="InterPro"/>
</dbReference>
<organism evidence="4 5">
    <name type="scientific">Cryptomeria japonica</name>
    <name type="common">Japanese cedar</name>
    <name type="synonym">Cupressus japonica</name>
    <dbReference type="NCBI Taxonomy" id="3369"/>
    <lineage>
        <taxon>Eukaryota</taxon>
        <taxon>Viridiplantae</taxon>
        <taxon>Streptophyta</taxon>
        <taxon>Embryophyta</taxon>
        <taxon>Tracheophyta</taxon>
        <taxon>Spermatophyta</taxon>
        <taxon>Pinopsida</taxon>
        <taxon>Pinidae</taxon>
        <taxon>Conifers II</taxon>
        <taxon>Cupressales</taxon>
        <taxon>Cupressaceae</taxon>
        <taxon>Cryptomeria</taxon>
    </lineage>
</organism>
<dbReference type="Gene3D" id="3.30.200.20">
    <property type="entry name" value="Phosphorylase Kinase, domain 1"/>
    <property type="match status" value="1"/>
</dbReference>
<keyword evidence="5" id="KW-1185">Reference proteome</keyword>
<keyword evidence="1" id="KW-0547">Nucleotide-binding</keyword>
<dbReference type="InterPro" id="IPR001245">
    <property type="entry name" value="Ser-Thr/Tyr_kinase_cat_dom"/>
</dbReference>
<evidence type="ECO:0000313" key="5">
    <source>
        <dbReference type="Proteomes" id="UP001234787"/>
    </source>
</evidence>
<dbReference type="GO" id="GO:0005886">
    <property type="term" value="C:plasma membrane"/>
    <property type="evidence" value="ECO:0007669"/>
    <property type="project" value="TreeGrafter"/>
</dbReference>
<dbReference type="PANTHER" id="PTHR27001:SF489">
    <property type="entry name" value="PROLINE-RICH RECEPTOR-LIKE PROTEIN KINASE PERK8"/>
    <property type="match status" value="1"/>
</dbReference>
<proteinExistence type="predicted"/>
<dbReference type="EMBL" id="BSEH01000598">
    <property type="protein sequence ID" value="GLJ58911.1"/>
    <property type="molecule type" value="Genomic_DNA"/>
</dbReference>
<accession>A0AAD3NSK1</accession>
<evidence type="ECO:0000256" key="1">
    <source>
        <dbReference type="ARBA" id="ARBA00022741"/>
    </source>
</evidence>
<sequence>MRHRNLVPLFGYCVAKGEKLLVYMHMPNGPLDEKLHVVEPDAPEYMRTLVATLKGDVFSFGVVLLELVTRQKPVEVENVHESFKDKERPSMHEVHHLLRAIGENYNFSDQHDDMPIVSDAAECDYSNELIVAIEPK</sequence>
<reference evidence="4" key="1">
    <citation type="submission" date="2022-12" db="EMBL/GenBank/DDBJ databases">
        <title>Chromosome-Level Genome Assembly of Japanese Cedar (Cryptomeriajaponica D. Don).</title>
        <authorList>
            <person name="Fujino T."/>
            <person name="Yamaguchi K."/>
            <person name="Yokoyama T."/>
            <person name="Hamanaka T."/>
            <person name="Harazono Y."/>
            <person name="Kamada H."/>
            <person name="Kobayashi W."/>
            <person name="Ujino-Ihara T."/>
            <person name="Uchiyama K."/>
            <person name="Matsumoto A."/>
            <person name="Izuno A."/>
            <person name="Tsumura Y."/>
            <person name="Toyoda A."/>
            <person name="Shigenobu S."/>
            <person name="Moriguchi Y."/>
            <person name="Ueno S."/>
            <person name="Kasahara M."/>
        </authorList>
    </citation>
    <scope>NUCLEOTIDE SEQUENCE</scope>
</reference>
<dbReference type="PANTHER" id="PTHR27001">
    <property type="entry name" value="OS01G0253100 PROTEIN"/>
    <property type="match status" value="1"/>
</dbReference>
<dbReference type="Pfam" id="PF07714">
    <property type="entry name" value="PK_Tyr_Ser-Thr"/>
    <property type="match status" value="1"/>
</dbReference>
<dbReference type="GO" id="GO:0005524">
    <property type="term" value="F:ATP binding"/>
    <property type="evidence" value="ECO:0007669"/>
    <property type="project" value="UniProtKB-KW"/>
</dbReference>